<feature type="compositionally biased region" description="Polar residues" evidence="1">
    <location>
        <begin position="1"/>
        <end position="21"/>
    </location>
</feature>
<gene>
    <name evidence="2" type="ORF">SMAC_05145</name>
</gene>
<organism evidence="2 3">
    <name type="scientific">Sordaria macrospora (strain ATCC MYA-333 / DSM 997 / K(L3346) / K-hell)</name>
    <dbReference type="NCBI Taxonomy" id="771870"/>
    <lineage>
        <taxon>Eukaryota</taxon>
        <taxon>Fungi</taxon>
        <taxon>Dikarya</taxon>
        <taxon>Ascomycota</taxon>
        <taxon>Pezizomycotina</taxon>
        <taxon>Sordariomycetes</taxon>
        <taxon>Sordariomycetidae</taxon>
        <taxon>Sordariales</taxon>
        <taxon>Sordariaceae</taxon>
        <taxon>Sordaria</taxon>
    </lineage>
</organism>
<feature type="compositionally biased region" description="Pro residues" evidence="1">
    <location>
        <begin position="48"/>
        <end position="60"/>
    </location>
</feature>
<dbReference type="EMBL" id="CABT02000022">
    <property type="protein sequence ID" value="CCC11932.1"/>
    <property type="molecule type" value="Genomic_DNA"/>
</dbReference>
<feature type="region of interest" description="Disordered" evidence="1">
    <location>
        <begin position="140"/>
        <end position="178"/>
    </location>
</feature>
<feature type="region of interest" description="Disordered" evidence="1">
    <location>
        <begin position="1"/>
        <end position="120"/>
    </location>
</feature>
<dbReference type="AlphaFoldDB" id="F7W2T1"/>
<dbReference type="Proteomes" id="UP000001881">
    <property type="component" value="Unassembled WGS sequence"/>
</dbReference>
<sequence>MRGTSWSSAPTRGATTARSGTPQPAPQPQPQQHQRAMARPGRFQPAMYPQPPPWLWPPQPRSNLPRSGAMPKCPGVRSPRRLEQTPSSLPRLPLPLPSVRARPTAPAPAPAAATAPATTATTATTTAALAAATPALPPKGGSCLPLPPALASPPLLPPPTRRRARTRTRRKRTTKKKMTTTKMTTLLPAPAPVLVPDPARRPLAPLAPPALLPALLPAPPPLPSPPALAREGCPTSPFFWSELDGGWGAHDDDYLFIGRSWAVRALLLSEVLVLGCGFWVGG</sequence>
<keyword evidence="3" id="KW-1185">Reference proteome</keyword>
<feature type="compositionally biased region" description="Low complexity" evidence="1">
    <location>
        <begin position="86"/>
        <end position="120"/>
    </location>
</feature>
<proteinExistence type="predicted"/>
<dbReference type="VEuPathDB" id="FungiDB:SMAC_05145"/>
<feature type="compositionally biased region" description="Basic residues" evidence="1">
    <location>
        <begin position="160"/>
        <end position="178"/>
    </location>
</feature>
<protein>
    <submittedName>
        <fullName evidence="2">WGS project CABT00000000 data, contig 2.22</fullName>
    </submittedName>
</protein>
<dbReference type="OMA" id="APCFVVR"/>
<reference evidence="2 3" key="1">
    <citation type="journal article" date="2010" name="PLoS Genet.">
        <title>De novo assembly of a 40 Mb eukaryotic genome from short sequence reads: Sordaria macrospora, a model organism for fungal morphogenesis.</title>
        <authorList>
            <person name="Nowrousian M."/>
            <person name="Stajich J."/>
            <person name="Chu M."/>
            <person name="Engh I."/>
            <person name="Espagne E."/>
            <person name="Halliday K."/>
            <person name="Kamerewerd J."/>
            <person name="Kempken F."/>
            <person name="Knab B."/>
            <person name="Kuo H.C."/>
            <person name="Osiewacz H.D."/>
            <person name="Poeggeler S."/>
            <person name="Read N."/>
            <person name="Seiler S."/>
            <person name="Smith K."/>
            <person name="Zickler D."/>
            <person name="Kueck U."/>
            <person name="Freitag M."/>
        </authorList>
    </citation>
    <scope>NUCLEOTIDE SEQUENCE [LARGE SCALE GENOMIC DNA]</scope>
    <source>
        <strain evidence="3">ATCC MYA-333 / DSM 997 / K(L3346) / K-hell</strain>
        <tissue evidence="2">Mycelium</tissue>
    </source>
</reference>
<evidence type="ECO:0000256" key="1">
    <source>
        <dbReference type="SAM" id="MobiDB-lite"/>
    </source>
</evidence>
<evidence type="ECO:0000313" key="2">
    <source>
        <dbReference type="EMBL" id="CCC11932.1"/>
    </source>
</evidence>
<dbReference type="InParanoid" id="F7W2T1"/>
<feature type="compositionally biased region" description="Low complexity" evidence="1">
    <location>
        <begin position="30"/>
        <end position="40"/>
    </location>
</feature>
<comment type="caution">
    <text evidence="2">The sequence shown here is derived from an EMBL/GenBank/DDBJ whole genome shotgun (WGS) entry which is preliminary data.</text>
</comment>
<dbReference type="HOGENOM" id="CLU_987538_0_0_1"/>
<feature type="compositionally biased region" description="Pro residues" evidence="1">
    <location>
        <begin position="145"/>
        <end position="159"/>
    </location>
</feature>
<evidence type="ECO:0000313" key="3">
    <source>
        <dbReference type="Proteomes" id="UP000001881"/>
    </source>
</evidence>
<accession>F7W2T1</accession>
<name>F7W2T1_SORMK</name>